<evidence type="ECO:0000256" key="2">
    <source>
        <dbReference type="ARBA" id="ARBA00022475"/>
    </source>
</evidence>
<gene>
    <name evidence="8" type="ORF">KGA66_01000</name>
</gene>
<keyword evidence="5 6" id="KW-0472">Membrane</keyword>
<feature type="transmembrane region" description="Helical" evidence="6">
    <location>
        <begin position="79"/>
        <end position="98"/>
    </location>
</feature>
<dbReference type="InterPro" id="IPR023845">
    <property type="entry name" value="DUF3817_TM"/>
</dbReference>
<feature type="transmembrane region" description="Helical" evidence="6">
    <location>
        <begin position="15"/>
        <end position="37"/>
    </location>
</feature>
<comment type="caution">
    <text evidence="8">The sequence shown here is derived from an EMBL/GenBank/DDBJ whole genome shotgun (WGS) entry which is preliminary data.</text>
</comment>
<protein>
    <submittedName>
        <fullName evidence="8">DUF3817 domain-containing protein</fullName>
    </submittedName>
</protein>
<accession>A0A8J7WKR1</accession>
<organism evidence="8 9">
    <name type="scientific">Actinocrinis puniceicyclus</name>
    <dbReference type="NCBI Taxonomy" id="977794"/>
    <lineage>
        <taxon>Bacteria</taxon>
        <taxon>Bacillati</taxon>
        <taxon>Actinomycetota</taxon>
        <taxon>Actinomycetes</taxon>
        <taxon>Catenulisporales</taxon>
        <taxon>Actinospicaceae</taxon>
        <taxon>Actinocrinis</taxon>
    </lineage>
</organism>
<dbReference type="Proteomes" id="UP000677913">
    <property type="component" value="Unassembled WGS sequence"/>
</dbReference>
<feature type="domain" description="DUF3817" evidence="7">
    <location>
        <begin position="15"/>
        <end position="97"/>
    </location>
</feature>
<dbReference type="AlphaFoldDB" id="A0A8J7WKR1"/>
<name>A0A8J7WKR1_9ACTN</name>
<dbReference type="PANTHER" id="PTHR40077:SF2">
    <property type="entry name" value="MEMBRANE PROTEIN"/>
    <property type="match status" value="1"/>
</dbReference>
<evidence type="ECO:0000259" key="7">
    <source>
        <dbReference type="Pfam" id="PF12823"/>
    </source>
</evidence>
<dbReference type="EMBL" id="JAGSXH010000002">
    <property type="protein sequence ID" value="MBS2961604.1"/>
    <property type="molecule type" value="Genomic_DNA"/>
</dbReference>
<dbReference type="NCBIfam" id="TIGR03954">
    <property type="entry name" value="integ_memb_HG"/>
    <property type="match status" value="1"/>
</dbReference>
<keyword evidence="3 6" id="KW-0812">Transmembrane</keyword>
<comment type="subcellular location">
    <subcellularLocation>
        <location evidence="1">Cell membrane</location>
        <topology evidence="1">Multi-pass membrane protein</topology>
    </subcellularLocation>
</comment>
<evidence type="ECO:0000256" key="3">
    <source>
        <dbReference type="ARBA" id="ARBA00022692"/>
    </source>
</evidence>
<dbReference type="PANTHER" id="PTHR40077">
    <property type="entry name" value="MEMBRANE PROTEIN-RELATED"/>
    <property type="match status" value="1"/>
</dbReference>
<keyword evidence="2" id="KW-1003">Cell membrane</keyword>
<evidence type="ECO:0000313" key="9">
    <source>
        <dbReference type="Proteomes" id="UP000677913"/>
    </source>
</evidence>
<evidence type="ECO:0000313" key="8">
    <source>
        <dbReference type="EMBL" id="MBS2961604.1"/>
    </source>
</evidence>
<keyword evidence="4 6" id="KW-1133">Transmembrane helix</keyword>
<evidence type="ECO:0000256" key="4">
    <source>
        <dbReference type="ARBA" id="ARBA00022989"/>
    </source>
</evidence>
<evidence type="ECO:0000256" key="6">
    <source>
        <dbReference type="SAM" id="Phobius"/>
    </source>
</evidence>
<evidence type="ECO:0000256" key="1">
    <source>
        <dbReference type="ARBA" id="ARBA00004651"/>
    </source>
</evidence>
<dbReference type="GO" id="GO:0005886">
    <property type="term" value="C:plasma membrane"/>
    <property type="evidence" value="ECO:0007669"/>
    <property type="project" value="UniProtKB-SubCell"/>
</dbReference>
<feature type="transmembrane region" description="Helical" evidence="6">
    <location>
        <begin position="49"/>
        <end position="73"/>
    </location>
</feature>
<sequence length="125" mass="13401">MAAAPPAKRSPLVNAYVAFAWATGVMMVVLVFVGMPLKYWAHAGEVDKVVGMVHGMGLYPIYVILCIATAFVYRLSIPHMALMALAGLIPGLSPYVAVRTLKHIDARQTARIPAQGQPADSPVSR</sequence>
<dbReference type="RefSeq" id="WP_211463434.1">
    <property type="nucleotide sequence ID" value="NZ_JAGSXH010000002.1"/>
</dbReference>
<proteinExistence type="predicted"/>
<dbReference type="Pfam" id="PF12823">
    <property type="entry name" value="DUF3817"/>
    <property type="match status" value="1"/>
</dbReference>
<reference evidence="8" key="1">
    <citation type="submission" date="2021-04" db="EMBL/GenBank/DDBJ databases">
        <title>Genome based classification of Actinospica acidithermotolerans sp. nov., an actinobacterium isolated from an Indonesian hot spring.</title>
        <authorList>
            <person name="Kusuma A.B."/>
            <person name="Putra K.E."/>
            <person name="Nafisah S."/>
            <person name="Loh J."/>
            <person name="Nouioui I."/>
            <person name="Goodfellow M."/>
        </authorList>
    </citation>
    <scope>NUCLEOTIDE SEQUENCE</scope>
    <source>
        <strain evidence="8">DSM 45618</strain>
    </source>
</reference>
<keyword evidence="9" id="KW-1185">Reference proteome</keyword>
<evidence type="ECO:0000256" key="5">
    <source>
        <dbReference type="ARBA" id="ARBA00023136"/>
    </source>
</evidence>